<sequence>MERYLNASLTELIPRYNALSSRVGTSARTRVSRTRNAAEGGCFIDTIDVIMYQWIWSILLLLLAVAVFYAVTMNIRFRSYGIPQPLELPFIGFFGLGFMTRSHMSVVFKKAYDMSVKAKYMGAHIFTTPIILIHDLDLIKSVLVKNFENFAYHKTFVDESADPLFAKNLVFANGERWRKIRTMLSPSFTSSKMRSMFVLMSRCAQDFVDQFIELYQCKPEINMKDALTRYANDVIATCAFGLEVNSLREPNNQFYLTGRRATNFASLPSMLKFMLVRLCPSLASALKIRIVSKKDTDFLVNVIQSTIKDRDAKGISRPDMMQLMMDARGKTSECLDMNILEITAQAFVFFLGGFETTSTNMCLIAHELAVNPEIQKKVQDEIDQAMERCKGELTYEVVNNMEYLDAVISETLRMHPALTALSRICNKEFELPPALPGSKPYLVKPGMEIMVPASTIQRNPEYYEDPDRFNPDRFLGKKAANSDVTTLSFGLGPRMCLGNRFAILETKILFVYLLSRCSIEPSEKTSVPLETFYRKNDTQYLYFLYDITFLSELPLIEAILLKVKTLVPLLLRNSHTAESSSSVQYVLRLTFVIMNFWIWSLVLVVVTYIVHKALEIKNHFRQYGVPQPAEIPFLGFFGKNIMLRRYFGLVLEDLLNNHRQAKYIGVHSFATPVIIVQDLELIKGVLVKNFDNFSHRRTFTEDVNDPLFTKNLAALNGDRWREIRNILSPAFTASKLRVMHVLMAGCADNFVKQVIVKYGDKEDMDTKDAITKYTNDVIASCAFGIEVDSLKDPNNEFYLNGKKSTDFTRTSAMFKFIILSVFPWLATKLGIKLIEKKESDFFIKVIETTLKTRKDKGIYRPDMLQLLIESAEKNVSLDFLDITAQAFIFFLAGFETVSNLLCMIVHELAINPVCQDKLKEEVDETMQKCNGQPSFEAINNMIYLDAVFNETLRLHPVPLLSRMCSKDFELPPAVPGAKPYVIKAGIEIVIPASAIHKNPDYYQDPEKFDPERYVNKKLTTSDPTALGFGLGPRMCIGNRFAIHECKVLMVYLLANCNLLPAKKTCNPFVYALIAVLSYVILKAYQIRHYFEKYGIPQSPDIPFLGMLGTSILTGHHVNYIIKDIYNINKEAKYVGVHPFLKSAILVRDLDLIKSVLVKNFDNFADRTVFSSEESDPIFAKSLSLLNGERWREFVKKYRDEENIDMKDAFTRYTSDVIATCAFGIEVDSLKDPNNEFYLHGRRSTDFSGLKVLLTFFVNIVCPSLGRKLGLRFISKKETDYFVKLVEGTIKAREEQGIRRPDMLQLLMDSEEKGKHLDSMDLVAQAFIFFAAGFDTVSGQACSIAHELAVNPDVQQKLQVEINEVMKNCNGQPTYEAVNGMQYLDAVFYETMRVHPIGFLSRICTNEFELPPTLPGAKPYVLKPGMEILVSPVGVHSDPDYYDNPEKFDPDRYLDKKISTDVLNLGFGLGPRMCIGNRFAVLETKVLLLHLLSKCDLMPSKKTCIPWVYAKRNLHPLPEGGFWLRIKQKKQVTG</sequence>
<evidence type="ECO:0000256" key="10">
    <source>
        <dbReference type="ARBA" id="ARBA00023004"/>
    </source>
</evidence>
<comment type="caution">
    <text evidence="15">The sequence shown here is derived from an EMBL/GenBank/DDBJ whole genome shotgun (WGS) entry which is preliminary data.</text>
</comment>
<dbReference type="InterPro" id="IPR017972">
    <property type="entry name" value="Cyt_P450_CS"/>
</dbReference>
<dbReference type="PRINTS" id="PR00463">
    <property type="entry name" value="EP450I"/>
</dbReference>
<dbReference type="GO" id="GO:0016705">
    <property type="term" value="F:oxidoreductase activity, acting on paired donors, with incorporation or reduction of molecular oxygen"/>
    <property type="evidence" value="ECO:0007669"/>
    <property type="project" value="InterPro"/>
</dbReference>
<dbReference type="OrthoDB" id="2789670at2759"/>
<dbReference type="InterPro" id="IPR002401">
    <property type="entry name" value="Cyt_P450_E_grp-I"/>
</dbReference>
<dbReference type="Gene3D" id="1.10.630.10">
    <property type="entry name" value="Cytochrome P450"/>
    <property type="match status" value="3"/>
</dbReference>
<evidence type="ECO:0000256" key="7">
    <source>
        <dbReference type="ARBA" id="ARBA00022824"/>
    </source>
</evidence>
<dbReference type="PANTHER" id="PTHR24292:SF54">
    <property type="entry name" value="CYP9F3-RELATED"/>
    <property type="match status" value="1"/>
</dbReference>
<dbReference type="GO" id="GO:0004497">
    <property type="term" value="F:monooxygenase activity"/>
    <property type="evidence" value="ECO:0007669"/>
    <property type="project" value="UniProtKB-KW"/>
</dbReference>
<dbReference type="Pfam" id="PF00067">
    <property type="entry name" value="p450"/>
    <property type="match status" value="3"/>
</dbReference>
<dbReference type="GO" id="GO:0005506">
    <property type="term" value="F:iron ion binding"/>
    <property type="evidence" value="ECO:0007669"/>
    <property type="project" value="InterPro"/>
</dbReference>
<feature type="binding site" description="axial binding residue" evidence="13">
    <location>
        <position position="496"/>
    </location>
    <ligand>
        <name>heme</name>
        <dbReference type="ChEBI" id="CHEBI:30413"/>
    </ligand>
    <ligandPart>
        <name>Fe</name>
        <dbReference type="ChEBI" id="CHEBI:18248"/>
    </ligandPart>
</feature>
<keyword evidence="12 14" id="KW-0472">Membrane</keyword>
<dbReference type="InterPro" id="IPR036396">
    <property type="entry name" value="Cyt_P450_sf"/>
</dbReference>
<dbReference type="FunFam" id="1.10.630.10:FF:000042">
    <property type="entry name" value="Cytochrome P450"/>
    <property type="match status" value="2"/>
</dbReference>
<evidence type="ECO:0000256" key="1">
    <source>
        <dbReference type="ARBA" id="ARBA00001971"/>
    </source>
</evidence>
<dbReference type="InterPro" id="IPR001128">
    <property type="entry name" value="Cyt_P450"/>
</dbReference>
<dbReference type="Proteomes" id="UP000215335">
    <property type="component" value="Unassembled WGS sequence"/>
</dbReference>
<name>A0A232EZQ6_9HYME</name>
<evidence type="ECO:0000313" key="15">
    <source>
        <dbReference type="EMBL" id="OXU23747.1"/>
    </source>
</evidence>
<reference evidence="15 16" key="1">
    <citation type="journal article" date="2017" name="Curr. Biol.">
        <title>The Evolution of Venom by Co-option of Single-Copy Genes.</title>
        <authorList>
            <person name="Martinson E.O."/>
            <person name="Mrinalini"/>
            <person name="Kelkar Y.D."/>
            <person name="Chang C.H."/>
            <person name="Werren J.H."/>
        </authorList>
    </citation>
    <scope>NUCLEOTIDE SEQUENCE [LARGE SCALE GENOMIC DNA]</scope>
    <source>
        <strain evidence="15 16">Alberta</strain>
        <tissue evidence="15">Whole body</tissue>
    </source>
</reference>
<comment type="subcellular location">
    <subcellularLocation>
        <location evidence="3">Endoplasmic reticulum membrane</location>
        <topology evidence="3">Peripheral membrane protein</topology>
    </subcellularLocation>
    <subcellularLocation>
        <location evidence="2">Microsome membrane</location>
        <topology evidence="2">Peripheral membrane protein</topology>
    </subcellularLocation>
</comment>
<dbReference type="CDD" id="cd11056">
    <property type="entry name" value="CYP6-like"/>
    <property type="match status" value="3"/>
</dbReference>
<keyword evidence="5 13" id="KW-0349">Heme</keyword>
<evidence type="ECO:0000313" key="16">
    <source>
        <dbReference type="Proteomes" id="UP000215335"/>
    </source>
</evidence>
<dbReference type="PANTHER" id="PTHR24292">
    <property type="entry name" value="CYTOCHROME P450"/>
    <property type="match status" value="1"/>
</dbReference>
<evidence type="ECO:0000256" key="12">
    <source>
        <dbReference type="ARBA" id="ARBA00023136"/>
    </source>
</evidence>
<evidence type="ECO:0000256" key="14">
    <source>
        <dbReference type="SAM" id="Phobius"/>
    </source>
</evidence>
<dbReference type="PROSITE" id="PS00086">
    <property type="entry name" value="CYTOCHROME_P450"/>
    <property type="match status" value="3"/>
</dbReference>
<proteinExistence type="inferred from homology"/>
<dbReference type="GO" id="GO:0005789">
    <property type="term" value="C:endoplasmic reticulum membrane"/>
    <property type="evidence" value="ECO:0007669"/>
    <property type="project" value="UniProtKB-SubCell"/>
</dbReference>
<dbReference type="STRING" id="543379.A0A232EZQ6"/>
<keyword evidence="11" id="KW-0503">Monooxygenase</keyword>
<evidence type="ECO:0000256" key="13">
    <source>
        <dbReference type="PIRSR" id="PIRSR602401-1"/>
    </source>
</evidence>
<gene>
    <name evidence="15" type="ORF">TSAR_005367</name>
</gene>
<protein>
    <recommendedName>
        <fullName evidence="17">Cytochrome P450</fullName>
    </recommendedName>
</protein>
<evidence type="ECO:0000256" key="8">
    <source>
        <dbReference type="ARBA" id="ARBA00022848"/>
    </source>
</evidence>
<dbReference type="EMBL" id="NNAY01001512">
    <property type="protein sequence ID" value="OXU23747.1"/>
    <property type="molecule type" value="Genomic_DNA"/>
</dbReference>
<evidence type="ECO:0008006" key="17">
    <source>
        <dbReference type="Google" id="ProtNLM"/>
    </source>
</evidence>
<evidence type="ECO:0000256" key="5">
    <source>
        <dbReference type="ARBA" id="ARBA00022617"/>
    </source>
</evidence>
<accession>A0A232EZQ6</accession>
<keyword evidence="10 13" id="KW-0408">Iron</keyword>
<dbReference type="InterPro" id="IPR050476">
    <property type="entry name" value="Insect_CytP450_Detox"/>
</dbReference>
<organism evidence="15 16">
    <name type="scientific">Trichomalopsis sarcophagae</name>
    <dbReference type="NCBI Taxonomy" id="543379"/>
    <lineage>
        <taxon>Eukaryota</taxon>
        <taxon>Metazoa</taxon>
        <taxon>Ecdysozoa</taxon>
        <taxon>Arthropoda</taxon>
        <taxon>Hexapoda</taxon>
        <taxon>Insecta</taxon>
        <taxon>Pterygota</taxon>
        <taxon>Neoptera</taxon>
        <taxon>Endopterygota</taxon>
        <taxon>Hymenoptera</taxon>
        <taxon>Apocrita</taxon>
        <taxon>Proctotrupomorpha</taxon>
        <taxon>Chalcidoidea</taxon>
        <taxon>Pteromalidae</taxon>
        <taxon>Pteromalinae</taxon>
        <taxon>Trichomalopsis</taxon>
    </lineage>
</organism>
<comment type="cofactor">
    <cofactor evidence="1 13">
        <name>heme</name>
        <dbReference type="ChEBI" id="CHEBI:30413"/>
    </cofactor>
</comment>
<keyword evidence="9" id="KW-0560">Oxidoreductase</keyword>
<feature type="transmembrane region" description="Helical" evidence="14">
    <location>
        <begin position="585"/>
        <end position="610"/>
    </location>
</feature>
<keyword evidence="16" id="KW-1185">Reference proteome</keyword>
<evidence type="ECO:0000256" key="2">
    <source>
        <dbReference type="ARBA" id="ARBA00004174"/>
    </source>
</evidence>
<keyword evidence="6 13" id="KW-0479">Metal-binding</keyword>
<keyword evidence="7" id="KW-0256">Endoplasmic reticulum</keyword>
<evidence type="ECO:0000256" key="9">
    <source>
        <dbReference type="ARBA" id="ARBA00023002"/>
    </source>
</evidence>
<feature type="transmembrane region" description="Helical" evidence="14">
    <location>
        <begin position="54"/>
        <end position="71"/>
    </location>
</feature>
<keyword evidence="8" id="KW-0492">Microsome</keyword>
<evidence type="ECO:0000256" key="6">
    <source>
        <dbReference type="ARBA" id="ARBA00022723"/>
    </source>
</evidence>
<dbReference type="PRINTS" id="PR00385">
    <property type="entry name" value="P450"/>
</dbReference>
<evidence type="ECO:0000256" key="3">
    <source>
        <dbReference type="ARBA" id="ARBA00004406"/>
    </source>
</evidence>
<dbReference type="GO" id="GO:0020037">
    <property type="term" value="F:heme binding"/>
    <property type="evidence" value="ECO:0007669"/>
    <property type="project" value="InterPro"/>
</dbReference>
<comment type="similarity">
    <text evidence="4">Belongs to the cytochrome P450 family.</text>
</comment>
<evidence type="ECO:0000256" key="11">
    <source>
        <dbReference type="ARBA" id="ARBA00023033"/>
    </source>
</evidence>
<keyword evidence="14" id="KW-1133">Transmembrane helix</keyword>
<dbReference type="SUPFAM" id="SSF48264">
    <property type="entry name" value="Cytochrome P450"/>
    <property type="match status" value="3"/>
</dbReference>
<evidence type="ECO:0000256" key="4">
    <source>
        <dbReference type="ARBA" id="ARBA00010617"/>
    </source>
</evidence>
<keyword evidence="14" id="KW-0812">Transmembrane</keyword>